<evidence type="ECO:0000259" key="2">
    <source>
        <dbReference type="Pfam" id="PF03469"/>
    </source>
</evidence>
<name>A0A921RAZ1_SORBI</name>
<dbReference type="Pfam" id="PF03469">
    <property type="entry name" value="XH"/>
    <property type="match status" value="1"/>
</dbReference>
<dbReference type="AlphaFoldDB" id="A0A921RAZ1"/>
<feature type="domain" description="Factor of DNA methylation 1-5/IDN2" evidence="2">
    <location>
        <begin position="228"/>
        <end position="354"/>
    </location>
</feature>
<reference evidence="3" key="1">
    <citation type="journal article" date="2019" name="BMC Genomics">
        <title>A new reference genome for Sorghum bicolor reveals high levels of sequence similarity between sweet and grain genotypes: implications for the genetics of sugar metabolism.</title>
        <authorList>
            <person name="Cooper E.A."/>
            <person name="Brenton Z.W."/>
            <person name="Flinn B.S."/>
            <person name="Jenkins J."/>
            <person name="Shu S."/>
            <person name="Flowers D."/>
            <person name="Luo F."/>
            <person name="Wang Y."/>
            <person name="Xia P."/>
            <person name="Barry K."/>
            <person name="Daum C."/>
            <person name="Lipzen A."/>
            <person name="Yoshinaga Y."/>
            <person name="Schmutz J."/>
            <person name="Saski C."/>
            <person name="Vermerris W."/>
            <person name="Kresovich S."/>
        </authorList>
    </citation>
    <scope>NUCLEOTIDE SEQUENCE</scope>
</reference>
<evidence type="ECO:0000313" key="3">
    <source>
        <dbReference type="EMBL" id="KAG0536582.1"/>
    </source>
</evidence>
<protein>
    <recommendedName>
        <fullName evidence="2">Factor of DNA methylation 1-5/IDN2 domain-containing protein</fullName>
    </recommendedName>
</protein>
<keyword evidence="1" id="KW-0175">Coiled coil</keyword>
<reference evidence="3" key="2">
    <citation type="submission" date="2020-10" db="EMBL/GenBank/DDBJ databases">
        <authorList>
            <person name="Cooper E.A."/>
            <person name="Brenton Z.W."/>
            <person name="Flinn B.S."/>
            <person name="Jenkins J."/>
            <person name="Shu S."/>
            <person name="Flowers D."/>
            <person name="Luo F."/>
            <person name="Wang Y."/>
            <person name="Xia P."/>
            <person name="Barry K."/>
            <person name="Daum C."/>
            <person name="Lipzen A."/>
            <person name="Yoshinaga Y."/>
            <person name="Schmutz J."/>
            <person name="Saski C."/>
            <person name="Vermerris W."/>
            <person name="Kresovich S."/>
        </authorList>
    </citation>
    <scope>NUCLEOTIDE SEQUENCE</scope>
</reference>
<accession>A0A921RAZ1</accession>
<dbReference type="PANTHER" id="PTHR21596:SF49">
    <property type="entry name" value="FACTOR OF DNA METHYLATION 1-5_IDN2 DOMAIN-CONTAINING PROTEIN"/>
    <property type="match status" value="1"/>
</dbReference>
<sequence>MARLLRTMEQENGWLLAELKEVTAIADNELPELDRGVDDEENEMLRAELDAISGEIQLRVDRIQELKECRTELHCSKVEKLVIEINSLEMEDREAKARDHVQMLHEKHKEEMEAINAKVVQLEKQLEQKEAQVSATCLLDMILQTGGNVREEECQHLYKLVTIWKECQEQERQRYQNAHVDLTKRHRMNRDELQETRQELIQFPLPDDYYAQCLESMMIGGFTAIGIKRMGQLDEAPFYHACKSKYRDDDPQGKAARLVSTWQEELKNASWNPFTAILLDGEEKDVVDEDDPKLRQLWTEYGDDTCNAVKNALRELHEYNPKGRQAVKELWNFREGRKATVAEVLKYIFEQLEMRN</sequence>
<organism evidence="3 4">
    <name type="scientific">Sorghum bicolor</name>
    <name type="common">Sorghum</name>
    <name type="synonym">Sorghum vulgare</name>
    <dbReference type="NCBI Taxonomy" id="4558"/>
    <lineage>
        <taxon>Eukaryota</taxon>
        <taxon>Viridiplantae</taxon>
        <taxon>Streptophyta</taxon>
        <taxon>Embryophyta</taxon>
        <taxon>Tracheophyta</taxon>
        <taxon>Spermatophyta</taxon>
        <taxon>Magnoliopsida</taxon>
        <taxon>Liliopsida</taxon>
        <taxon>Poales</taxon>
        <taxon>Poaceae</taxon>
        <taxon>PACMAD clade</taxon>
        <taxon>Panicoideae</taxon>
        <taxon>Andropogonodae</taxon>
        <taxon>Andropogoneae</taxon>
        <taxon>Sorghinae</taxon>
        <taxon>Sorghum</taxon>
    </lineage>
</organism>
<dbReference type="InterPro" id="IPR045177">
    <property type="entry name" value="FDM1-5/IDN2"/>
</dbReference>
<proteinExistence type="predicted"/>
<comment type="caution">
    <text evidence="3">The sequence shown here is derived from an EMBL/GenBank/DDBJ whole genome shotgun (WGS) entry which is preliminary data.</text>
</comment>
<evidence type="ECO:0000313" key="4">
    <source>
        <dbReference type="Proteomes" id="UP000807115"/>
    </source>
</evidence>
<evidence type="ECO:0000256" key="1">
    <source>
        <dbReference type="SAM" id="Coils"/>
    </source>
</evidence>
<dbReference type="Proteomes" id="UP000807115">
    <property type="component" value="Chromosome 3"/>
</dbReference>
<dbReference type="GO" id="GO:0080188">
    <property type="term" value="P:gene silencing by siRNA-directed DNA methylation"/>
    <property type="evidence" value="ECO:0007669"/>
    <property type="project" value="InterPro"/>
</dbReference>
<dbReference type="EMBL" id="CM027682">
    <property type="protein sequence ID" value="KAG0536582.1"/>
    <property type="molecule type" value="Genomic_DNA"/>
</dbReference>
<dbReference type="PANTHER" id="PTHR21596">
    <property type="entry name" value="RIBONUCLEASE P SUBUNIT P38"/>
    <property type="match status" value="1"/>
</dbReference>
<gene>
    <name evidence="3" type="ORF">BDA96_03G076100</name>
</gene>
<dbReference type="InterPro" id="IPR005379">
    <property type="entry name" value="FDM1-5/IDN2_XH"/>
</dbReference>
<feature type="coiled-coil region" evidence="1">
    <location>
        <begin position="78"/>
        <end position="132"/>
    </location>
</feature>